<protein>
    <recommendedName>
        <fullName evidence="4">Glycosyltransferase RgtA/B/C/D-like domain-containing protein</fullName>
    </recommendedName>
</protein>
<accession>A0A0G0HCE4</accession>
<dbReference type="STRING" id="1618545.US53_C0061G0003"/>
<feature type="transmembrane region" description="Helical" evidence="1">
    <location>
        <begin position="117"/>
        <end position="132"/>
    </location>
</feature>
<keyword evidence="1" id="KW-1133">Transmembrane helix</keyword>
<keyword evidence="1" id="KW-0472">Membrane</keyword>
<proteinExistence type="predicted"/>
<feature type="transmembrane region" description="Helical" evidence="1">
    <location>
        <begin position="338"/>
        <end position="355"/>
    </location>
</feature>
<gene>
    <name evidence="2" type="ORF">US53_C0061G0003</name>
</gene>
<evidence type="ECO:0008006" key="4">
    <source>
        <dbReference type="Google" id="ProtNLM"/>
    </source>
</evidence>
<keyword evidence="1" id="KW-0812">Transmembrane</keyword>
<reference evidence="2 3" key="1">
    <citation type="journal article" date="2015" name="Nature">
        <title>rRNA introns, odd ribosomes, and small enigmatic genomes across a large radiation of phyla.</title>
        <authorList>
            <person name="Brown C.T."/>
            <person name="Hug L.A."/>
            <person name="Thomas B.C."/>
            <person name="Sharon I."/>
            <person name="Castelle C.J."/>
            <person name="Singh A."/>
            <person name="Wilkins M.J."/>
            <person name="Williams K.H."/>
            <person name="Banfield J.F."/>
        </authorList>
    </citation>
    <scope>NUCLEOTIDE SEQUENCE [LARGE SCALE GENOMIC DNA]</scope>
</reference>
<evidence type="ECO:0000313" key="2">
    <source>
        <dbReference type="EMBL" id="KKQ36205.1"/>
    </source>
</evidence>
<dbReference type="Proteomes" id="UP000034591">
    <property type="component" value="Unassembled WGS sequence"/>
</dbReference>
<feature type="transmembrane region" description="Helical" evidence="1">
    <location>
        <begin position="92"/>
        <end position="110"/>
    </location>
</feature>
<evidence type="ECO:0000313" key="3">
    <source>
        <dbReference type="Proteomes" id="UP000034591"/>
    </source>
</evidence>
<sequence length="478" mass="54591">MSLKIFNRKSVFILALLVVTLLFTRLYNLDKTARFIWDESSDLVNIHEIYVDKNITLIGPISEDGSKVFGSLTYYMLLPFAIAGNFDPVSTAYGAAFWGILAALLLLYLTYKVNRKLIYLIAPIIILWYPLVETGRWAWNPNLIPFWVTLSLIFFFKRGYLFRFLSGLSIGLSIHLHYLAVFASLGLGIVVLAETIKEKKIREFIAFSAGFILAILPFIIFDLTHPPGLFLTRILYFNNLGGASSGMSFFQNIIVALGGTFQYFTQSVILEILLILTLLSLLIADLKKKSSSLRFAFIFLVQVVGLSFVANFYTHYIIPAIPFFIVYLIYPRKGVSKILSYCILIILVISGIFSFPKQITKVTWESNIASTRYIANTIANEITNNDLKNNNIAVLQSHDPNLYGRRYRDFLLIRGTNLRAKEQYEITDHLFVISESMIDSLRKDPAYEIKFFRSGKLIKSWDVPNSPWKIYLLLRSPT</sequence>
<feature type="transmembrane region" description="Helical" evidence="1">
    <location>
        <begin position="204"/>
        <end position="223"/>
    </location>
</feature>
<dbReference type="EMBL" id="LBTI01000061">
    <property type="protein sequence ID" value="KKQ36205.1"/>
    <property type="molecule type" value="Genomic_DNA"/>
</dbReference>
<comment type="caution">
    <text evidence="2">The sequence shown here is derived from an EMBL/GenBank/DDBJ whole genome shotgun (WGS) entry which is preliminary data.</text>
</comment>
<evidence type="ECO:0000256" key="1">
    <source>
        <dbReference type="SAM" id="Phobius"/>
    </source>
</evidence>
<dbReference type="AlphaFoldDB" id="A0A0G0HCE4"/>
<feature type="transmembrane region" description="Helical" evidence="1">
    <location>
        <begin position="295"/>
        <end position="318"/>
    </location>
</feature>
<feature type="transmembrane region" description="Helical" evidence="1">
    <location>
        <begin position="263"/>
        <end position="283"/>
    </location>
</feature>
<feature type="transmembrane region" description="Helical" evidence="1">
    <location>
        <begin position="168"/>
        <end position="192"/>
    </location>
</feature>
<name>A0A0G0HCE4_9BACT</name>
<organism evidence="2 3">
    <name type="scientific">Candidatus Woesebacteria bacterium GW2011_GWA1_37_7</name>
    <dbReference type="NCBI Taxonomy" id="1618545"/>
    <lineage>
        <taxon>Bacteria</taxon>
        <taxon>Candidatus Woeseibacteriota</taxon>
    </lineage>
</organism>